<sequence>MNSIKRLVVAAVVGLGMSAPAAAALVPVDLELSLAIDVSSSIRRQEYRLQMAGYADAFRQQSVIDDIVGSKNGIAVNAVFFSSIASEGIGYQHLQTESDVLGFADLLEAFARPFNGGTDVALGMQAALDSILNNEFEGSTKIIDVSGDGTGGTGRTSRAVRDAALAQEIDAINAIAIGTEFLAAAFAYDVAGGKDAFVKRANSFDDFAEAIAKKIDLEVDQGTKPIPVPATILLMAIGLAGLGVLRRRR</sequence>
<feature type="domain" description="VWFA" evidence="3">
    <location>
        <begin position="31"/>
        <end position="219"/>
    </location>
</feature>
<accession>A0A4R2PCV6</accession>
<dbReference type="PROSITE" id="PS50234">
    <property type="entry name" value="VWFA"/>
    <property type="match status" value="1"/>
</dbReference>
<name>A0A4R2PCV6_RHOSA</name>
<protein>
    <submittedName>
        <fullName evidence="4">Putative secreted protein</fullName>
    </submittedName>
</protein>
<evidence type="ECO:0000256" key="1">
    <source>
        <dbReference type="SAM" id="Phobius"/>
    </source>
</evidence>
<dbReference type="InterPro" id="IPR010607">
    <property type="entry name" value="DUF1194"/>
</dbReference>
<feature type="chain" id="PRO_5020943003" evidence="2">
    <location>
        <begin position="24"/>
        <end position="249"/>
    </location>
</feature>
<dbReference type="RefSeq" id="WP_132708995.1">
    <property type="nucleotide sequence ID" value="NZ_JACIGF010000008.1"/>
</dbReference>
<dbReference type="Proteomes" id="UP000295399">
    <property type="component" value="Unassembled WGS sequence"/>
</dbReference>
<evidence type="ECO:0000313" key="5">
    <source>
        <dbReference type="Proteomes" id="UP000295399"/>
    </source>
</evidence>
<dbReference type="Gene3D" id="3.40.50.410">
    <property type="entry name" value="von Willebrand factor, type A domain"/>
    <property type="match status" value="1"/>
</dbReference>
<dbReference type="InterPro" id="IPR036465">
    <property type="entry name" value="vWFA_dom_sf"/>
</dbReference>
<dbReference type="InterPro" id="IPR013424">
    <property type="entry name" value="Ice-binding_C"/>
</dbReference>
<keyword evidence="1" id="KW-0472">Membrane</keyword>
<organism evidence="4 5">
    <name type="scientific">Rhodothalassium salexigens DSM 2132</name>
    <dbReference type="NCBI Taxonomy" id="1188247"/>
    <lineage>
        <taxon>Bacteria</taxon>
        <taxon>Pseudomonadati</taxon>
        <taxon>Pseudomonadota</taxon>
        <taxon>Alphaproteobacteria</taxon>
        <taxon>Rhodothalassiales</taxon>
        <taxon>Rhodothalassiaceae</taxon>
        <taxon>Rhodothalassium</taxon>
    </lineage>
</organism>
<keyword evidence="1" id="KW-0812">Transmembrane</keyword>
<comment type="caution">
    <text evidence="4">The sequence shown here is derived from an EMBL/GenBank/DDBJ whole genome shotgun (WGS) entry which is preliminary data.</text>
</comment>
<dbReference type="EMBL" id="SLXO01000008">
    <property type="protein sequence ID" value="TCP33030.1"/>
    <property type="molecule type" value="Genomic_DNA"/>
</dbReference>
<dbReference type="InParanoid" id="A0A4R2PCV6"/>
<evidence type="ECO:0000313" key="4">
    <source>
        <dbReference type="EMBL" id="TCP33030.1"/>
    </source>
</evidence>
<dbReference type="OrthoDB" id="9792179at2"/>
<dbReference type="Pfam" id="PF07589">
    <property type="entry name" value="PEP-CTERM"/>
    <property type="match status" value="1"/>
</dbReference>
<dbReference type="Pfam" id="PF06707">
    <property type="entry name" value="DUF1194"/>
    <property type="match status" value="1"/>
</dbReference>
<evidence type="ECO:0000256" key="2">
    <source>
        <dbReference type="SAM" id="SignalP"/>
    </source>
</evidence>
<keyword evidence="2" id="KW-0732">Signal</keyword>
<dbReference type="InterPro" id="IPR002035">
    <property type="entry name" value="VWF_A"/>
</dbReference>
<gene>
    <name evidence="4" type="ORF">EV659_108130</name>
</gene>
<keyword evidence="5" id="KW-1185">Reference proteome</keyword>
<dbReference type="AlphaFoldDB" id="A0A4R2PCV6"/>
<dbReference type="NCBIfam" id="TIGR02595">
    <property type="entry name" value="PEP_CTERM"/>
    <property type="match status" value="1"/>
</dbReference>
<dbReference type="SUPFAM" id="SSF53300">
    <property type="entry name" value="vWA-like"/>
    <property type="match status" value="1"/>
</dbReference>
<reference evidence="4 5" key="1">
    <citation type="submission" date="2019-03" db="EMBL/GenBank/DDBJ databases">
        <title>Genomic Encyclopedia of Type Strains, Phase IV (KMG-IV): sequencing the most valuable type-strain genomes for metagenomic binning, comparative biology and taxonomic classification.</title>
        <authorList>
            <person name="Goeker M."/>
        </authorList>
    </citation>
    <scope>NUCLEOTIDE SEQUENCE [LARGE SCALE GENOMIC DNA]</scope>
    <source>
        <strain evidence="4 5">DSM 2132</strain>
    </source>
</reference>
<feature type="transmembrane region" description="Helical" evidence="1">
    <location>
        <begin position="226"/>
        <end position="245"/>
    </location>
</feature>
<keyword evidence="1" id="KW-1133">Transmembrane helix</keyword>
<feature type="signal peptide" evidence="2">
    <location>
        <begin position="1"/>
        <end position="23"/>
    </location>
</feature>
<proteinExistence type="predicted"/>
<evidence type="ECO:0000259" key="3">
    <source>
        <dbReference type="PROSITE" id="PS50234"/>
    </source>
</evidence>